<keyword evidence="1" id="KW-0456">Lyase</keyword>
<keyword evidence="1" id="KW-0479">Metal-binding</keyword>
<sequence length="309" mass="36260">MMQSLFTELQYPFPSRIHPDHVLIEKEIPAFADAYTFLPPDARSQFKAAQLGRLTALWYPDCPFRLLIPLARLLVWVFVFDDVYARLPLSQLKAVQDRLTGILRGDLPAQEEESILHQFAIAHHELAFHNQAAAWKARYLESWQYFFEGQLLEKQYSYKQELTYPRLAEYIGLREKLGAAYPYIDLVEVVSGCILPAEVFQHPAIQQRRFFVSRLTTWDNDLLSFDKEKRSLEAMNLVAVLQHEHRCPLEEAYRIALHMRREQVAAYLQLCAGWPDFGPWNTAVKDYALRLDWLISGHLEWYRDNPRYA</sequence>
<dbReference type="PANTHER" id="PTHR35201:SF4">
    <property type="entry name" value="BETA-PINACENE SYNTHASE-RELATED"/>
    <property type="match status" value="1"/>
</dbReference>
<dbReference type="AlphaFoldDB" id="A0AAE6ZBS5"/>
<dbReference type="SFLD" id="SFLDS00005">
    <property type="entry name" value="Isoprenoid_Synthase_Type_I"/>
    <property type="match status" value="1"/>
</dbReference>
<dbReference type="EC" id="4.2.3.-" evidence="1"/>
<name>A0AAE6ZBS5_9BACT</name>
<dbReference type="Proteomes" id="UP000502421">
    <property type="component" value="Chromosome"/>
</dbReference>
<dbReference type="PANTHER" id="PTHR35201">
    <property type="entry name" value="TERPENE SYNTHASE"/>
    <property type="match status" value="1"/>
</dbReference>
<comment type="similarity">
    <text evidence="1">Belongs to the terpene synthase family.</text>
</comment>
<proteinExistence type="inferred from homology"/>
<accession>A0AAE6ZBS5</accession>
<dbReference type="Pfam" id="PF19086">
    <property type="entry name" value="Terpene_syn_C_2"/>
    <property type="match status" value="1"/>
</dbReference>
<dbReference type="InterPro" id="IPR008949">
    <property type="entry name" value="Isoprenoid_synthase_dom_sf"/>
</dbReference>
<keyword evidence="1" id="KW-0460">Magnesium</keyword>
<dbReference type="KEGG" id="coy:HF329_00060"/>
<reference evidence="3" key="1">
    <citation type="submission" date="2020-04" db="EMBL/GenBank/DDBJ databases">
        <authorList>
            <person name="Kittiwongwattana C."/>
        </authorList>
    </citation>
    <scope>NUCLEOTIDE SEQUENCE [LARGE SCALE GENOMIC DNA]</scope>
    <source>
        <strain evidence="3">1310</strain>
    </source>
</reference>
<organism evidence="2 3">
    <name type="scientific">Chitinophaga oryzae</name>
    <dbReference type="NCBI Taxonomy" id="2725414"/>
    <lineage>
        <taxon>Bacteria</taxon>
        <taxon>Pseudomonadati</taxon>
        <taxon>Bacteroidota</taxon>
        <taxon>Chitinophagia</taxon>
        <taxon>Chitinophagales</taxon>
        <taxon>Chitinophagaceae</taxon>
        <taxon>Chitinophaga</taxon>
    </lineage>
</organism>
<dbReference type="GO" id="GO:0046872">
    <property type="term" value="F:metal ion binding"/>
    <property type="evidence" value="ECO:0007669"/>
    <property type="project" value="UniProtKB-KW"/>
</dbReference>
<dbReference type="Gene3D" id="1.10.600.10">
    <property type="entry name" value="Farnesyl Diphosphate Synthase"/>
    <property type="match status" value="1"/>
</dbReference>
<evidence type="ECO:0000256" key="1">
    <source>
        <dbReference type="RuleBase" id="RU366034"/>
    </source>
</evidence>
<evidence type="ECO:0000313" key="2">
    <source>
        <dbReference type="EMBL" id="QJB29784.1"/>
    </source>
</evidence>
<dbReference type="InterPro" id="IPR034686">
    <property type="entry name" value="Terpene_cyclase-like_2"/>
</dbReference>
<dbReference type="SFLD" id="SFLDG01020">
    <property type="entry name" value="Terpene_Cyclase_Like_2"/>
    <property type="match status" value="1"/>
</dbReference>
<comment type="cofactor">
    <cofactor evidence="1">
        <name>Mg(2+)</name>
        <dbReference type="ChEBI" id="CHEBI:18420"/>
    </cofactor>
</comment>
<gene>
    <name evidence="2" type="ORF">HF329_00060</name>
</gene>
<dbReference type="GO" id="GO:0010333">
    <property type="term" value="F:terpene synthase activity"/>
    <property type="evidence" value="ECO:0007669"/>
    <property type="project" value="InterPro"/>
</dbReference>
<dbReference type="SUPFAM" id="SSF48576">
    <property type="entry name" value="Terpenoid synthases"/>
    <property type="match status" value="1"/>
</dbReference>
<dbReference type="RefSeq" id="WP_168802072.1">
    <property type="nucleotide sequence ID" value="NZ_CP051205.1"/>
</dbReference>
<evidence type="ECO:0000313" key="3">
    <source>
        <dbReference type="Proteomes" id="UP000502421"/>
    </source>
</evidence>
<dbReference type="EMBL" id="CP051205">
    <property type="protein sequence ID" value="QJB29784.1"/>
    <property type="molecule type" value="Genomic_DNA"/>
</dbReference>
<protein>
    <recommendedName>
        <fullName evidence="1">Terpene synthase</fullName>
        <ecNumber evidence="1">4.2.3.-</ecNumber>
    </recommendedName>
</protein>